<evidence type="ECO:0000256" key="1">
    <source>
        <dbReference type="SAM" id="MobiDB-lite"/>
    </source>
</evidence>
<feature type="region of interest" description="Disordered" evidence="1">
    <location>
        <begin position="1"/>
        <end position="67"/>
    </location>
</feature>
<feature type="compositionally biased region" description="Low complexity" evidence="1">
    <location>
        <begin position="270"/>
        <end position="281"/>
    </location>
</feature>
<evidence type="ECO:0000313" key="2">
    <source>
        <dbReference type="EMBL" id="VDK84894.1"/>
    </source>
</evidence>
<evidence type="ECO:0000313" key="3">
    <source>
        <dbReference type="Proteomes" id="UP000277928"/>
    </source>
</evidence>
<proteinExistence type="predicted"/>
<dbReference type="Proteomes" id="UP000277928">
    <property type="component" value="Unassembled WGS sequence"/>
</dbReference>
<dbReference type="EMBL" id="UYRX01000644">
    <property type="protein sequence ID" value="VDK84894.1"/>
    <property type="molecule type" value="Genomic_DNA"/>
</dbReference>
<dbReference type="OrthoDB" id="5912142at2759"/>
<feature type="region of interest" description="Disordered" evidence="1">
    <location>
        <begin position="267"/>
        <end position="290"/>
    </location>
</feature>
<protein>
    <submittedName>
        <fullName evidence="2">Uncharacterized protein</fullName>
    </submittedName>
</protein>
<accession>A0A3P6V3N2</accession>
<organism evidence="2 3">
    <name type="scientific">Litomosoides sigmodontis</name>
    <name type="common">Filarial nematode worm</name>
    <dbReference type="NCBI Taxonomy" id="42156"/>
    <lineage>
        <taxon>Eukaryota</taxon>
        <taxon>Metazoa</taxon>
        <taxon>Ecdysozoa</taxon>
        <taxon>Nematoda</taxon>
        <taxon>Chromadorea</taxon>
        <taxon>Rhabditida</taxon>
        <taxon>Spirurina</taxon>
        <taxon>Spiruromorpha</taxon>
        <taxon>Filarioidea</taxon>
        <taxon>Onchocercidae</taxon>
        <taxon>Litomosoides</taxon>
    </lineage>
</organism>
<feature type="compositionally biased region" description="Polar residues" evidence="1">
    <location>
        <begin position="1"/>
        <end position="15"/>
    </location>
</feature>
<feature type="compositionally biased region" description="Polar residues" evidence="1">
    <location>
        <begin position="39"/>
        <end position="64"/>
    </location>
</feature>
<name>A0A3P6V3N2_LITSI</name>
<dbReference type="AlphaFoldDB" id="A0A3P6V3N2"/>
<reference evidence="2 3" key="1">
    <citation type="submission" date="2018-08" db="EMBL/GenBank/DDBJ databases">
        <authorList>
            <person name="Laetsch R D."/>
            <person name="Stevens L."/>
            <person name="Kumar S."/>
            <person name="Blaxter L. M."/>
        </authorList>
    </citation>
    <scope>NUCLEOTIDE SEQUENCE [LARGE SCALE GENOMIC DNA]</scope>
</reference>
<keyword evidence="3" id="KW-1185">Reference proteome</keyword>
<dbReference type="OMA" id="NSEMSMV"/>
<gene>
    <name evidence="2" type="ORF">NLS_LOCUS6855</name>
</gene>
<sequence length="290" mass="32072">MSPDNISSTKNSSIFLSLFSRKKRPNRSVMESSDDSKKITPSSTQLLTNGKTDSNRNANHSNGYSKLANPEMLMVPLEAASTSWAKEFQPSQPAQQEERKYEIPKTDFTLTDHKRHCKNFGTHSSPSQPDILPNVRSRSESRSFIEKGLVLPVPKKAYSIATVNRADRGYLMEALETLADAQPLVARSIPKHAVVDTSSFAARSLDNCLFDATVYDAMLHDSLKVCEMLQNHLSQCIVTARTNRSGGYLAAVTEECEEDRETVCNENRLSSSSRHSSMMTSGTITLSDSG</sequence>